<dbReference type="Proteomes" id="UP000729402">
    <property type="component" value="Unassembled WGS sequence"/>
</dbReference>
<dbReference type="EMBL" id="JAAALK010000953">
    <property type="protein sequence ID" value="KAG8043584.1"/>
    <property type="molecule type" value="Genomic_DNA"/>
</dbReference>
<comment type="caution">
    <text evidence="1">The sequence shown here is derived from an EMBL/GenBank/DDBJ whole genome shotgun (WGS) entry which is preliminary data.</text>
</comment>
<evidence type="ECO:0000313" key="1">
    <source>
        <dbReference type="EMBL" id="KAG8043584.1"/>
    </source>
</evidence>
<reference evidence="1" key="2">
    <citation type="submission" date="2021-02" db="EMBL/GenBank/DDBJ databases">
        <authorList>
            <person name="Kimball J.A."/>
            <person name="Haas M.W."/>
            <person name="Macchietto M."/>
            <person name="Kono T."/>
            <person name="Duquette J."/>
            <person name="Shao M."/>
        </authorList>
    </citation>
    <scope>NUCLEOTIDE SEQUENCE</scope>
    <source>
        <tissue evidence="1">Fresh leaf tissue</tissue>
    </source>
</reference>
<sequence length="134" mass="14156">MEKNASQSPCISPAATTTTSLSAGESSWALDVANFMAYPHNIIGQEMSHRELVVSGSSGSSSLFSGFSSSFASYGDGDASFITSELMCDDDDSLHDTACSSAAAGSKLEKTVSLPHFFRRLEIISVQFVSNIII</sequence>
<organism evidence="1 2">
    <name type="scientific">Zizania palustris</name>
    <name type="common">Northern wild rice</name>
    <dbReference type="NCBI Taxonomy" id="103762"/>
    <lineage>
        <taxon>Eukaryota</taxon>
        <taxon>Viridiplantae</taxon>
        <taxon>Streptophyta</taxon>
        <taxon>Embryophyta</taxon>
        <taxon>Tracheophyta</taxon>
        <taxon>Spermatophyta</taxon>
        <taxon>Magnoliopsida</taxon>
        <taxon>Liliopsida</taxon>
        <taxon>Poales</taxon>
        <taxon>Poaceae</taxon>
        <taxon>BOP clade</taxon>
        <taxon>Oryzoideae</taxon>
        <taxon>Oryzeae</taxon>
        <taxon>Zizaniinae</taxon>
        <taxon>Zizania</taxon>
    </lineage>
</organism>
<gene>
    <name evidence="1" type="ORF">GUJ93_ZPchr0458g22535</name>
</gene>
<evidence type="ECO:0000313" key="2">
    <source>
        <dbReference type="Proteomes" id="UP000729402"/>
    </source>
</evidence>
<keyword evidence="2" id="KW-1185">Reference proteome</keyword>
<protein>
    <submittedName>
        <fullName evidence="1">Uncharacterized protein</fullName>
    </submittedName>
</protein>
<proteinExistence type="predicted"/>
<accession>A0A8J5RS39</accession>
<dbReference type="AlphaFoldDB" id="A0A8J5RS39"/>
<name>A0A8J5RS39_ZIZPA</name>
<reference evidence="1" key="1">
    <citation type="journal article" date="2021" name="bioRxiv">
        <title>Whole Genome Assembly and Annotation of Northern Wild Rice, Zizania palustris L., Supports a Whole Genome Duplication in the Zizania Genus.</title>
        <authorList>
            <person name="Haas M."/>
            <person name="Kono T."/>
            <person name="Macchietto M."/>
            <person name="Millas R."/>
            <person name="McGilp L."/>
            <person name="Shao M."/>
            <person name="Duquette J."/>
            <person name="Hirsch C.N."/>
            <person name="Kimball J."/>
        </authorList>
    </citation>
    <scope>NUCLEOTIDE SEQUENCE</scope>
    <source>
        <tissue evidence="1">Fresh leaf tissue</tissue>
    </source>
</reference>